<dbReference type="RefSeq" id="WP_078765517.1">
    <property type="nucleotide sequence ID" value="NZ_FUXZ01000004.1"/>
</dbReference>
<evidence type="ECO:0000313" key="4">
    <source>
        <dbReference type="Proteomes" id="UP000190814"/>
    </source>
</evidence>
<feature type="transmembrane region" description="Helical" evidence="2">
    <location>
        <begin position="115"/>
        <end position="134"/>
    </location>
</feature>
<keyword evidence="2" id="KW-0472">Membrane</keyword>
<feature type="transmembrane region" description="Helical" evidence="2">
    <location>
        <begin position="154"/>
        <end position="177"/>
    </location>
</feature>
<dbReference type="OrthoDB" id="2067240at2"/>
<dbReference type="Proteomes" id="UP000190814">
    <property type="component" value="Unassembled WGS sequence"/>
</dbReference>
<feature type="transmembrane region" description="Helical" evidence="2">
    <location>
        <begin position="221"/>
        <end position="240"/>
    </location>
</feature>
<evidence type="ECO:0000256" key="1">
    <source>
        <dbReference type="SAM" id="MobiDB-lite"/>
    </source>
</evidence>
<sequence>MAKFCNMCGKPLEEGEVCDCQNQVAEAAQTADGSQGEYTAPSQAVTQPQNQGQFNQGQQQFNQGQFNSGAQFNAGQFNQGPSQANAFVNKVLGIVKNPVEEIRNIAYSGNNTDSFILLGVGAVLYIIGLALAMLKLHLKLGDAAKEMKLPYVKYVIMIAIMMVIVDIIAGVMLFVGTKIVDKTANPSMVPVWAVVGLKSVYKGIAVVAGGIVMLLLPWPGFAVMLAGAFVSFVLAANAYCVIMQLDQVKSTYIQMISVAVTVIIAMFCTYMVLETAKDDIVNAAMSIAMSGLSKLR</sequence>
<name>A0A1T4VC03_9FIRM</name>
<keyword evidence="2" id="KW-1133">Transmembrane helix</keyword>
<organism evidence="3 4">
    <name type="scientific">Eubacterium uniforme</name>
    <dbReference type="NCBI Taxonomy" id="39495"/>
    <lineage>
        <taxon>Bacteria</taxon>
        <taxon>Bacillati</taxon>
        <taxon>Bacillota</taxon>
        <taxon>Clostridia</taxon>
        <taxon>Eubacteriales</taxon>
        <taxon>Eubacteriaceae</taxon>
        <taxon>Eubacterium</taxon>
    </lineage>
</organism>
<dbReference type="STRING" id="39495.SAMN02745111_00624"/>
<gene>
    <name evidence="3" type="ORF">SAMN02745111_00624</name>
</gene>
<evidence type="ECO:0000256" key="2">
    <source>
        <dbReference type="SAM" id="Phobius"/>
    </source>
</evidence>
<feature type="region of interest" description="Disordered" evidence="1">
    <location>
        <begin position="31"/>
        <end position="55"/>
    </location>
</feature>
<dbReference type="EMBL" id="FUXZ01000004">
    <property type="protein sequence ID" value="SKA62484.1"/>
    <property type="molecule type" value="Genomic_DNA"/>
</dbReference>
<evidence type="ECO:0000313" key="3">
    <source>
        <dbReference type="EMBL" id="SKA62484.1"/>
    </source>
</evidence>
<dbReference type="AlphaFoldDB" id="A0A1T4VC03"/>
<feature type="transmembrane region" description="Helical" evidence="2">
    <location>
        <begin position="189"/>
        <end position="215"/>
    </location>
</feature>
<reference evidence="3 4" key="1">
    <citation type="submission" date="2017-02" db="EMBL/GenBank/DDBJ databases">
        <authorList>
            <person name="Peterson S.W."/>
        </authorList>
    </citation>
    <scope>NUCLEOTIDE SEQUENCE [LARGE SCALE GENOMIC DNA]</scope>
    <source>
        <strain evidence="3 4">ATCC 35992</strain>
    </source>
</reference>
<accession>A0A1T4VC03</accession>
<proteinExistence type="predicted"/>
<evidence type="ECO:0008006" key="5">
    <source>
        <dbReference type="Google" id="ProtNLM"/>
    </source>
</evidence>
<keyword evidence="2" id="KW-0812">Transmembrane</keyword>
<feature type="transmembrane region" description="Helical" evidence="2">
    <location>
        <begin position="252"/>
        <end position="273"/>
    </location>
</feature>
<protein>
    <recommendedName>
        <fullName evidence="5">Yip1 domain-containing protein</fullName>
    </recommendedName>
</protein>
<feature type="compositionally biased region" description="Polar residues" evidence="1">
    <location>
        <begin position="31"/>
        <end position="46"/>
    </location>
</feature>
<keyword evidence="4" id="KW-1185">Reference proteome</keyword>